<evidence type="ECO:0000313" key="2">
    <source>
        <dbReference type="EMBL" id="MCS7481151.1"/>
    </source>
</evidence>
<organism evidence="2 3">
    <name type="scientific">Umezawaea endophytica</name>
    <dbReference type="NCBI Taxonomy" id="1654476"/>
    <lineage>
        <taxon>Bacteria</taxon>
        <taxon>Bacillati</taxon>
        <taxon>Actinomycetota</taxon>
        <taxon>Actinomycetes</taxon>
        <taxon>Pseudonocardiales</taxon>
        <taxon>Pseudonocardiaceae</taxon>
        <taxon>Umezawaea</taxon>
    </lineage>
</organism>
<name>A0A9X2VR28_9PSEU</name>
<protein>
    <submittedName>
        <fullName evidence="2">Uncharacterized protein</fullName>
    </submittedName>
</protein>
<dbReference type="EMBL" id="JANYMP010000016">
    <property type="protein sequence ID" value="MCS7481151.1"/>
    <property type="molecule type" value="Genomic_DNA"/>
</dbReference>
<evidence type="ECO:0000256" key="1">
    <source>
        <dbReference type="SAM" id="MobiDB-lite"/>
    </source>
</evidence>
<reference evidence="2" key="1">
    <citation type="submission" date="2022-08" db="EMBL/GenBank/DDBJ databases">
        <authorList>
            <person name="Tistechok S."/>
            <person name="Samborskyy M."/>
            <person name="Roman I."/>
        </authorList>
    </citation>
    <scope>NUCLEOTIDE SEQUENCE</scope>
    <source>
        <strain evidence="2">DSM 103496</strain>
    </source>
</reference>
<accession>A0A9X2VR28</accession>
<proteinExistence type="predicted"/>
<evidence type="ECO:0000313" key="3">
    <source>
        <dbReference type="Proteomes" id="UP001141259"/>
    </source>
</evidence>
<sequence>MDTPGRGDDEQRDPESRREPGWSANSGRLVIVLSCLTEVIQFVSAILDLVS</sequence>
<dbReference type="RefSeq" id="WP_259626636.1">
    <property type="nucleotide sequence ID" value="NZ_JANYMP010000016.1"/>
</dbReference>
<keyword evidence="3" id="KW-1185">Reference proteome</keyword>
<gene>
    <name evidence="2" type="ORF">NZH93_30215</name>
</gene>
<comment type="caution">
    <text evidence="2">The sequence shown here is derived from an EMBL/GenBank/DDBJ whole genome shotgun (WGS) entry which is preliminary data.</text>
</comment>
<feature type="compositionally biased region" description="Basic and acidic residues" evidence="1">
    <location>
        <begin position="1"/>
        <end position="20"/>
    </location>
</feature>
<dbReference type="Proteomes" id="UP001141259">
    <property type="component" value="Unassembled WGS sequence"/>
</dbReference>
<dbReference type="AlphaFoldDB" id="A0A9X2VR28"/>
<feature type="region of interest" description="Disordered" evidence="1">
    <location>
        <begin position="1"/>
        <end position="22"/>
    </location>
</feature>